<accession>A0AAD5UUN9</accession>
<feature type="compositionally biased region" description="Polar residues" evidence="1">
    <location>
        <begin position="1"/>
        <end position="19"/>
    </location>
</feature>
<evidence type="ECO:0000256" key="1">
    <source>
        <dbReference type="SAM" id="MobiDB-lite"/>
    </source>
</evidence>
<comment type="caution">
    <text evidence="2">The sequence shown here is derived from an EMBL/GenBank/DDBJ whole genome shotgun (WGS) entry which is preliminary data.</text>
</comment>
<name>A0AAD5UUN9_9APHY</name>
<dbReference type="EMBL" id="JANAWD010001035">
    <property type="protein sequence ID" value="KAJ3474547.1"/>
    <property type="molecule type" value="Genomic_DNA"/>
</dbReference>
<evidence type="ECO:0008006" key="4">
    <source>
        <dbReference type="Google" id="ProtNLM"/>
    </source>
</evidence>
<evidence type="ECO:0000313" key="2">
    <source>
        <dbReference type="EMBL" id="KAJ3474547.1"/>
    </source>
</evidence>
<organism evidence="2 3">
    <name type="scientific">Meripilus lineatus</name>
    <dbReference type="NCBI Taxonomy" id="2056292"/>
    <lineage>
        <taxon>Eukaryota</taxon>
        <taxon>Fungi</taxon>
        <taxon>Dikarya</taxon>
        <taxon>Basidiomycota</taxon>
        <taxon>Agaricomycotina</taxon>
        <taxon>Agaricomycetes</taxon>
        <taxon>Polyporales</taxon>
        <taxon>Meripilaceae</taxon>
        <taxon>Meripilus</taxon>
    </lineage>
</organism>
<reference evidence="2" key="1">
    <citation type="submission" date="2022-07" db="EMBL/GenBank/DDBJ databases">
        <title>Genome Sequence of Physisporinus lineatus.</title>
        <authorList>
            <person name="Buettner E."/>
        </authorList>
    </citation>
    <scope>NUCLEOTIDE SEQUENCE</scope>
    <source>
        <strain evidence="2">VT162</strain>
    </source>
</reference>
<gene>
    <name evidence="2" type="ORF">NLI96_g12400</name>
</gene>
<sequence>MSLPSFSPSGFHQATQVRGQRTGIDRDAAYPPNPSLPRPSTRIPIPWDIQRYVIDTVAYRRLMVDDDNNVLLAPDDDSPYHSSLWDLVSSIRNWIEIQQTLQSCSLVCRDWATASRELMYQWICLSNHQQTEKLSTLLRDPQLSHLSQNVRRLSVLYPPPYKRIGEVIPRIIGMRLSRLECLDLCADRESAVSDTPRFPFHPSLRAQLSQLNQIRILHLHDFRFAHLAEFRRLVCGFAGVRHLVAIHVEFGKDKLGDSRPIHRSKEWQIPTKVSWSSEGRGDDEYDYTPSILWVANIPNLQRAKISRPKTACPVLTPHVANMINHMSLHTSELGYDELLKTWHWGCEEGRTGGMLVRDWTLSDTSFDGPPGLAFTFRVESDDPNDIPLGFEDLIETYILHRIYGTLELPTDLSRLFKEIQEYIWQFTNAKKVKLAFMTYRSSHAASWRSAPENMKLDLQREHAAVIAIIEEFMRSQTDVDLDFTIDGLSPKESHLLISGVQTNELLWPAHVQIPWNIQRHILESISPYVPDENDDFPESNDHYQSPISVIDTPQREACETLQRCSLVCRQWASVSQQLIFRWIRLASHQQMDKLYTLLSSSGSQSSHLVRRLSIVYRPHDQIGEVIPRIIGMHLSRLEYLDFCADTPDEDDYPIFPFHPSLRAQLSQLNHIRVLSLHGFRFLHLAEFRRFVCSFSGVRHLVASCIRFGHDKLGDCRPIHGSKEWQTLTKVSCSLSDSSSCASRVQQKGDLEVYTPAILWLANIPNSHRVIEISSPQTTNPFLTPHIANAIMDILGRGNDYDCVTWCWRYGEGRTGGPGRDWTLFCVTPAENFRLYFRFHTRSDQPQDVPLGCEHLVELSIPHVAGHTRDLRVSLLQRFQGLQELLGRFTNLKKIDLALTINHWRSDWKPWVSKDEDEKQRLQKQYTAIIAIAEEFIRSQTDFDMGFTIDGLPVEELHLLISNIPTNELLWPVHIPIPWNIQRHIIESVPLFVPPDGTNSVLPFGDLTHSRVADSKPISTVRDQIGACQTLRTCSLVCRQWASVSRRLIFHWTCLSNHQQTDILHSLLRDPQYSHLSQLVRRLSIVYHSPYKKIGEAIPRIIGMGLSQLECLDLCAGDGTEEVFDLPTFPFHPSLRAQLSQLNQVRILHLHNFGFSHLAEFRRFVCAFTGIHHLIAISVAFDRGELTDYRPIHHINELQTPVKVSWNPRVLTWSPKGRGEFEFRTRSILWVANIPNSQRVINTTSSKTSCQCPTLAPHVTSAIMQALIHFDSDRMEVARSWHWQCDEKSFGLGREWTLVCVAPQDHYMIHRFKFRVPVRSNSTPDVPFGFENLIELWIRYTMTMPQELQELDVCLRRNFRELRELFGGFLNVERVNFALLSKDYRLERSHGWESNMTERMRVPQLASLAEDFRSRRGWRDKRRVEMKFASILTMLRRSQADFDLDISIDGVPLEELFPTKSSLWHI</sequence>
<evidence type="ECO:0000313" key="3">
    <source>
        <dbReference type="Proteomes" id="UP001212997"/>
    </source>
</evidence>
<proteinExistence type="predicted"/>
<protein>
    <recommendedName>
        <fullName evidence="4">F-box domain-containing protein</fullName>
    </recommendedName>
</protein>
<keyword evidence="3" id="KW-1185">Reference proteome</keyword>
<dbReference type="Proteomes" id="UP001212997">
    <property type="component" value="Unassembled WGS sequence"/>
</dbReference>
<feature type="region of interest" description="Disordered" evidence="1">
    <location>
        <begin position="1"/>
        <end position="41"/>
    </location>
</feature>